<feature type="compositionally biased region" description="Acidic residues" evidence="1">
    <location>
        <begin position="30"/>
        <end position="47"/>
    </location>
</feature>
<name>A0AA38SVB3_9ASTR</name>
<reference evidence="2" key="1">
    <citation type="submission" date="2023-03" db="EMBL/GenBank/DDBJ databases">
        <title>Chromosome-scale reference genome and RAD-based genetic map of yellow starthistle (Centaurea solstitialis) reveal putative structural variation and QTLs associated with invader traits.</title>
        <authorList>
            <person name="Reatini B."/>
            <person name="Cang F.A."/>
            <person name="Jiang Q."/>
            <person name="Mckibben M.T.W."/>
            <person name="Barker M.S."/>
            <person name="Rieseberg L.H."/>
            <person name="Dlugosch K.M."/>
        </authorList>
    </citation>
    <scope>NUCLEOTIDE SEQUENCE</scope>
    <source>
        <strain evidence="2">CAN-66</strain>
        <tissue evidence="2">Leaf</tissue>
    </source>
</reference>
<comment type="caution">
    <text evidence="2">The sequence shown here is derived from an EMBL/GenBank/DDBJ whole genome shotgun (WGS) entry which is preliminary data.</text>
</comment>
<accession>A0AA38SVB3</accession>
<dbReference type="EMBL" id="JARYMX010000006">
    <property type="protein sequence ID" value="KAJ9543386.1"/>
    <property type="molecule type" value="Genomic_DNA"/>
</dbReference>
<dbReference type="AlphaFoldDB" id="A0AA38SVB3"/>
<keyword evidence="3" id="KW-1185">Reference proteome</keyword>
<evidence type="ECO:0000313" key="2">
    <source>
        <dbReference type="EMBL" id="KAJ9543386.1"/>
    </source>
</evidence>
<gene>
    <name evidence="2" type="ORF">OSB04_023093</name>
</gene>
<feature type="region of interest" description="Disordered" evidence="1">
    <location>
        <begin position="30"/>
        <end position="54"/>
    </location>
</feature>
<evidence type="ECO:0000256" key="1">
    <source>
        <dbReference type="SAM" id="MobiDB-lite"/>
    </source>
</evidence>
<protein>
    <submittedName>
        <fullName evidence="2">Uncharacterized protein</fullName>
    </submittedName>
</protein>
<dbReference type="Proteomes" id="UP001172457">
    <property type="component" value="Chromosome 6"/>
</dbReference>
<organism evidence="2 3">
    <name type="scientific">Centaurea solstitialis</name>
    <name type="common">yellow star-thistle</name>
    <dbReference type="NCBI Taxonomy" id="347529"/>
    <lineage>
        <taxon>Eukaryota</taxon>
        <taxon>Viridiplantae</taxon>
        <taxon>Streptophyta</taxon>
        <taxon>Embryophyta</taxon>
        <taxon>Tracheophyta</taxon>
        <taxon>Spermatophyta</taxon>
        <taxon>Magnoliopsida</taxon>
        <taxon>eudicotyledons</taxon>
        <taxon>Gunneridae</taxon>
        <taxon>Pentapetalae</taxon>
        <taxon>asterids</taxon>
        <taxon>campanulids</taxon>
        <taxon>Asterales</taxon>
        <taxon>Asteraceae</taxon>
        <taxon>Carduoideae</taxon>
        <taxon>Cardueae</taxon>
        <taxon>Centaureinae</taxon>
        <taxon>Centaurea</taxon>
    </lineage>
</organism>
<proteinExistence type="predicted"/>
<sequence length="188" mass="21955">MRGSSYDMVKLCKDAEKDFNDNIETSFMVENDDVETEEEEEADETDIKDELWKQRKKRKPMKPILRQDLMNCRMEGGRQKHDLRCELAYGGNLLIRAHFTLPGVDVDGYIIVVANDCRDRFVWLDDGFKFKGVWRRSIREGRETFELEHLSHLCEAIKLGKGADQWRWALNNKGCFSAASLRMALDDE</sequence>
<evidence type="ECO:0000313" key="3">
    <source>
        <dbReference type="Proteomes" id="UP001172457"/>
    </source>
</evidence>